<evidence type="ECO:0000313" key="1">
    <source>
        <dbReference type="EMBL" id="SIN66420.1"/>
    </source>
</evidence>
<dbReference type="Proteomes" id="UP000185093">
    <property type="component" value="Unassembled WGS sequence"/>
</dbReference>
<organism evidence="1 2">
    <name type="scientific">Acetomicrobium flavidum</name>
    <dbReference type="NCBI Taxonomy" id="49896"/>
    <lineage>
        <taxon>Bacteria</taxon>
        <taxon>Thermotogati</taxon>
        <taxon>Synergistota</taxon>
        <taxon>Synergistia</taxon>
        <taxon>Synergistales</taxon>
        <taxon>Acetomicrobiaceae</taxon>
        <taxon>Acetomicrobium</taxon>
    </lineage>
</organism>
<protein>
    <recommendedName>
        <fullName evidence="3">Terminase small subunit</fullName>
    </recommendedName>
</protein>
<accession>A0ABY1JCS1</accession>
<dbReference type="RefSeq" id="WP_074199417.1">
    <property type="nucleotide sequence ID" value="NZ_FSQZ01000001.1"/>
</dbReference>
<sequence>MKEEQEFINDIQELKTRMVNAQELANLLACTTQYIYLLAKQGILVKEGPSQFPLAENIQKYLQYLLKSEKGSDKVLYWSEKAKHERALRQMSELKLEQLDNKLHDAKAVEVVMNDMMSYFRKRTLAIADETPSKLVGIKNPAEICDILTDAVKEALSDMSNYKFHGEV</sequence>
<evidence type="ECO:0008006" key="3">
    <source>
        <dbReference type="Google" id="ProtNLM"/>
    </source>
</evidence>
<proteinExistence type="predicted"/>
<gene>
    <name evidence="1" type="ORF">SAMN05444368_0909</name>
</gene>
<keyword evidence="2" id="KW-1185">Reference proteome</keyword>
<comment type="caution">
    <text evidence="1">The sequence shown here is derived from an EMBL/GenBank/DDBJ whole genome shotgun (WGS) entry which is preliminary data.</text>
</comment>
<reference evidence="1 2" key="1">
    <citation type="submission" date="2016-11" db="EMBL/GenBank/DDBJ databases">
        <authorList>
            <person name="Varghese N."/>
            <person name="Submissions S."/>
        </authorList>
    </citation>
    <scope>NUCLEOTIDE SEQUENCE [LARGE SCALE GENOMIC DNA]</scope>
    <source>
        <strain evidence="1 2">DSM 20664</strain>
    </source>
</reference>
<name>A0ABY1JCS1_9BACT</name>
<dbReference type="EMBL" id="FSQZ01000001">
    <property type="protein sequence ID" value="SIN66420.1"/>
    <property type="molecule type" value="Genomic_DNA"/>
</dbReference>
<evidence type="ECO:0000313" key="2">
    <source>
        <dbReference type="Proteomes" id="UP000185093"/>
    </source>
</evidence>